<keyword evidence="2" id="KW-0808">Transferase</keyword>
<dbReference type="InterPro" id="IPR000182">
    <property type="entry name" value="GNAT_dom"/>
</dbReference>
<accession>I4ACS2</accession>
<dbReference type="EMBL" id="CP003348">
    <property type="protein sequence ID" value="AFM01757.1"/>
    <property type="molecule type" value="Genomic_DNA"/>
</dbReference>
<reference evidence="2 3" key="2">
    <citation type="journal article" date="2015" name="J. Bacteriol.">
        <title>Genomic, proteomic, and biochemical analysis of the organohalide respiratory pathway in Desulfitobacterium dehalogenans.</title>
        <authorList>
            <person name="Kruse T."/>
            <person name="van de Pas B.A."/>
            <person name="Atteia A."/>
            <person name="Krab K."/>
            <person name="Hagen W.R."/>
            <person name="Goodwin L."/>
            <person name="Chain P."/>
            <person name="Boeren S."/>
            <person name="Maphosa F."/>
            <person name="Schraa G."/>
            <person name="de Vos W.M."/>
            <person name="van der Oost J."/>
            <person name="Smidt H."/>
            <person name="Stams A.J."/>
        </authorList>
    </citation>
    <scope>NUCLEOTIDE SEQUENCE [LARGE SCALE GENOMIC DNA]</scope>
    <source>
        <strain evidence="3">ATCC 51507 / DSM 9161 / JW/IU-DC1</strain>
    </source>
</reference>
<sequence length="145" mass="16878">MYELAKKVIPVNISPWRQQPMEETMKYRIKMLKNFWTWIQQSNSKVFIAEMDPGKPAGFLVLYPDAQEELTGLHQGWVMDIAVLEEYRNHGIGKVLMEEAEAYCREKGIQYLGLAVSSHNVQALRLYQNLGFAEERKLMVKVLKD</sequence>
<dbReference type="InterPro" id="IPR016181">
    <property type="entry name" value="Acyl_CoA_acyltransferase"/>
</dbReference>
<evidence type="ECO:0000259" key="1">
    <source>
        <dbReference type="PROSITE" id="PS51186"/>
    </source>
</evidence>
<dbReference type="HOGENOM" id="CLU_013985_36_4_9"/>
<dbReference type="PANTHER" id="PTHR43072">
    <property type="entry name" value="N-ACETYLTRANSFERASE"/>
    <property type="match status" value="1"/>
</dbReference>
<dbReference type="STRING" id="756499.Desde_3475"/>
<feature type="domain" description="N-acetyltransferase" evidence="1">
    <location>
        <begin position="1"/>
        <end position="145"/>
    </location>
</feature>
<gene>
    <name evidence="2" type="ordered locus">Desde_3475</name>
</gene>
<dbReference type="Gene3D" id="3.40.630.30">
    <property type="match status" value="1"/>
</dbReference>
<dbReference type="PANTHER" id="PTHR43072:SF60">
    <property type="entry name" value="L-2,4-DIAMINOBUTYRIC ACID ACETYLTRANSFERASE"/>
    <property type="match status" value="1"/>
</dbReference>
<dbReference type="PROSITE" id="PS51186">
    <property type="entry name" value="GNAT"/>
    <property type="match status" value="1"/>
</dbReference>
<dbReference type="CDD" id="cd04301">
    <property type="entry name" value="NAT_SF"/>
    <property type="match status" value="1"/>
</dbReference>
<dbReference type="GO" id="GO:0016747">
    <property type="term" value="F:acyltransferase activity, transferring groups other than amino-acyl groups"/>
    <property type="evidence" value="ECO:0007669"/>
    <property type="project" value="InterPro"/>
</dbReference>
<dbReference type="SUPFAM" id="SSF55729">
    <property type="entry name" value="Acyl-CoA N-acyltransferases (Nat)"/>
    <property type="match status" value="1"/>
</dbReference>
<dbReference type="KEGG" id="ddh:Desde_3475"/>
<reference evidence="3" key="1">
    <citation type="submission" date="2012-06" db="EMBL/GenBank/DDBJ databases">
        <title>Complete sequence of Desulfitobacterium dehalogenans ATCC 51507.</title>
        <authorList>
            <person name="Lucas S."/>
            <person name="Han J."/>
            <person name="Lapidus A."/>
            <person name="Cheng J.-F."/>
            <person name="Goodwin L."/>
            <person name="Pitluck S."/>
            <person name="Peters L."/>
            <person name="Ovchinnikova G."/>
            <person name="Teshima H."/>
            <person name="Detter J.C."/>
            <person name="Han C."/>
            <person name="Tapia R."/>
            <person name="Land M."/>
            <person name="Hauser L."/>
            <person name="Kyrpides N."/>
            <person name="Ivanova N."/>
            <person name="Pagani I."/>
            <person name="Kruse T."/>
            <person name="de Vos W.M."/>
            <person name="Smidt H."/>
            <person name="Woyke T."/>
        </authorList>
    </citation>
    <scope>NUCLEOTIDE SEQUENCE [LARGE SCALE GENOMIC DNA]</scope>
    <source>
        <strain evidence="3">ATCC 51507 / DSM 9161 / JW/IU-DC1</strain>
    </source>
</reference>
<evidence type="ECO:0000313" key="2">
    <source>
        <dbReference type="EMBL" id="AFM01757.1"/>
    </source>
</evidence>
<dbReference type="Proteomes" id="UP000006053">
    <property type="component" value="Chromosome"/>
</dbReference>
<dbReference type="Pfam" id="PF00583">
    <property type="entry name" value="Acetyltransf_1"/>
    <property type="match status" value="1"/>
</dbReference>
<dbReference type="AlphaFoldDB" id="I4ACS2"/>
<proteinExistence type="predicted"/>
<organism evidence="2 3">
    <name type="scientific">Desulfitobacterium dehalogenans (strain ATCC 51507 / DSM 9161 / JW/IU-DC1)</name>
    <dbReference type="NCBI Taxonomy" id="756499"/>
    <lineage>
        <taxon>Bacteria</taxon>
        <taxon>Bacillati</taxon>
        <taxon>Bacillota</taxon>
        <taxon>Clostridia</taxon>
        <taxon>Eubacteriales</taxon>
        <taxon>Desulfitobacteriaceae</taxon>
        <taxon>Desulfitobacterium</taxon>
    </lineage>
</organism>
<protein>
    <submittedName>
        <fullName evidence="2">Acetyltransferase</fullName>
    </submittedName>
</protein>
<evidence type="ECO:0000313" key="3">
    <source>
        <dbReference type="Proteomes" id="UP000006053"/>
    </source>
</evidence>
<name>I4ACS2_DESDJ</name>
<keyword evidence="3" id="KW-1185">Reference proteome</keyword>
<dbReference type="eggNOG" id="COG0456">
    <property type="taxonomic scope" value="Bacteria"/>
</dbReference>